<evidence type="ECO:0000256" key="1">
    <source>
        <dbReference type="SAM" id="MobiDB-lite"/>
    </source>
</evidence>
<gene>
    <name evidence="2" type="ORF">NA56DRAFT_640285</name>
</gene>
<dbReference type="AlphaFoldDB" id="A0A2J6QR19"/>
<proteinExistence type="predicted"/>
<sequence length="174" mass="19968">MDQLIAFGEMIVNQLLTWYNNFTRNIVHMWDGMTLLKYIRLVAIVGAYALLRPYLMKWGEKLQAKQHEKELDPYEMATADAKDKGKGMVSPNDLRGVGLTGAAGKVLELEDSESEEETTGADVKWGKNARKRQRTVVKKILADEEEVRRQLQEDDEDKDIQEYLVDYTPGEDGW</sequence>
<evidence type="ECO:0000313" key="3">
    <source>
        <dbReference type="Proteomes" id="UP000235672"/>
    </source>
</evidence>
<dbReference type="Pfam" id="PF07543">
    <property type="entry name" value="PGA2"/>
    <property type="match status" value="1"/>
</dbReference>
<organism evidence="2 3">
    <name type="scientific">Hyaloscypha hepaticicola</name>
    <dbReference type="NCBI Taxonomy" id="2082293"/>
    <lineage>
        <taxon>Eukaryota</taxon>
        <taxon>Fungi</taxon>
        <taxon>Dikarya</taxon>
        <taxon>Ascomycota</taxon>
        <taxon>Pezizomycotina</taxon>
        <taxon>Leotiomycetes</taxon>
        <taxon>Helotiales</taxon>
        <taxon>Hyaloscyphaceae</taxon>
        <taxon>Hyaloscypha</taxon>
    </lineage>
</organism>
<dbReference type="GO" id="GO:0015031">
    <property type="term" value="P:protein transport"/>
    <property type="evidence" value="ECO:0007669"/>
    <property type="project" value="TreeGrafter"/>
</dbReference>
<dbReference type="OrthoDB" id="4227028at2759"/>
<protein>
    <submittedName>
        <fullName evidence="2">DUF1531-domain-containing protein</fullName>
    </submittedName>
</protein>
<name>A0A2J6QR19_9HELO</name>
<dbReference type="PANTHER" id="PTHR28199">
    <property type="entry name" value="PROCESSING OF GAS1 AND ALP PROTEIN 2"/>
    <property type="match status" value="1"/>
</dbReference>
<dbReference type="STRING" id="1745343.A0A2J6QR19"/>
<evidence type="ECO:0000313" key="2">
    <source>
        <dbReference type="EMBL" id="PMD28702.1"/>
    </source>
</evidence>
<feature type="region of interest" description="Disordered" evidence="1">
    <location>
        <begin position="147"/>
        <end position="174"/>
    </location>
</feature>
<accession>A0A2J6QR19</accession>
<keyword evidence="3" id="KW-1185">Reference proteome</keyword>
<dbReference type="InterPro" id="IPR011431">
    <property type="entry name" value="Trafficking_Pga2"/>
</dbReference>
<dbReference type="PANTHER" id="PTHR28199:SF1">
    <property type="entry name" value="PROCESSING OF GAS1 AND ALP PROTEIN 2"/>
    <property type="match status" value="1"/>
</dbReference>
<dbReference type="EMBL" id="KZ613464">
    <property type="protein sequence ID" value="PMD28702.1"/>
    <property type="molecule type" value="Genomic_DNA"/>
</dbReference>
<reference evidence="2 3" key="1">
    <citation type="submission" date="2016-05" db="EMBL/GenBank/DDBJ databases">
        <title>A degradative enzymes factory behind the ericoid mycorrhizal symbiosis.</title>
        <authorList>
            <consortium name="DOE Joint Genome Institute"/>
            <person name="Martino E."/>
            <person name="Morin E."/>
            <person name="Grelet G."/>
            <person name="Kuo A."/>
            <person name="Kohler A."/>
            <person name="Daghino S."/>
            <person name="Barry K."/>
            <person name="Choi C."/>
            <person name="Cichocki N."/>
            <person name="Clum A."/>
            <person name="Copeland A."/>
            <person name="Hainaut M."/>
            <person name="Haridas S."/>
            <person name="Labutti K."/>
            <person name="Lindquist E."/>
            <person name="Lipzen A."/>
            <person name="Khouja H.-R."/>
            <person name="Murat C."/>
            <person name="Ohm R."/>
            <person name="Olson A."/>
            <person name="Spatafora J."/>
            <person name="Veneault-Fourrey C."/>
            <person name="Henrissat B."/>
            <person name="Grigoriev I."/>
            <person name="Martin F."/>
            <person name="Perotto S."/>
        </authorList>
    </citation>
    <scope>NUCLEOTIDE SEQUENCE [LARGE SCALE GENOMIC DNA]</scope>
    <source>
        <strain evidence="2 3">UAMH 7357</strain>
    </source>
</reference>
<dbReference type="Proteomes" id="UP000235672">
    <property type="component" value="Unassembled WGS sequence"/>
</dbReference>